<dbReference type="EMBL" id="CP147403">
    <property type="protein sequence ID" value="WXB90413.1"/>
    <property type="molecule type" value="Genomic_DNA"/>
</dbReference>
<accession>A0ABZ2MYB6</accession>
<dbReference type="InterPro" id="IPR013324">
    <property type="entry name" value="RNA_pol_sigma_r3/r4-like"/>
</dbReference>
<evidence type="ECO:0000313" key="1">
    <source>
        <dbReference type="EMBL" id="WXB90413.1"/>
    </source>
</evidence>
<proteinExistence type="predicted"/>
<reference evidence="1 2" key="1">
    <citation type="submission" date="2024-02" db="EMBL/GenBank/DDBJ databases">
        <title>Seven novel Bacillus-like species.</title>
        <authorList>
            <person name="Liu G."/>
        </authorList>
    </citation>
    <scope>NUCLEOTIDE SEQUENCE [LARGE SCALE GENOMIC DNA]</scope>
    <source>
        <strain evidence="1 2">FJAT-53654</strain>
    </source>
</reference>
<dbReference type="RefSeq" id="WP_338788799.1">
    <property type="nucleotide sequence ID" value="NZ_CP147403.1"/>
</dbReference>
<gene>
    <name evidence="1" type="ORF">WCV66_09525</name>
</gene>
<keyword evidence="2" id="KW-1185">Reference proteome</keyword>
<organism evidence="1 2">
    <name type="scientific">Metabacillus rhizosphaerae</name>
    <dbReference type="NCBI Taxonomy" id="3117747"/>
    <lineage>
        <taxon>Bacteria</taxon>
        <taxon>Bacillati</taxon>
        <taxon>Bacillota</taxon>
        <taxon>Bacilli</taxon>
        <taxon>Bacillales</taxon>
        <taxon>Bacillaceae</taxon>
        <taxon>Metabacillus</taxon>
    </lineage>
</organism>
<evidence type="ECO:0000313" key="2">
    <source>
        <dbReference type="Proteomes" id="UP001368328"/>
    </source>
</evidence>
<dbReference type="InterPro" id="IPR036388">
    <property type="entry name" value="WH-like_DNA-bd_sf"/>
</dbReference>
<dbReference type="Gene3D" id="1.10.10.10">
    <property type="entry name" value="Winged helix-like DNA-binding domain superfamily/Winged helix DNA-binding domain"/>
    <property type="match status" value="1"/>
</dbReference>
<sequence>MTIQTQVEQLIKDYHWMRKEVNRLERILYGYSTPMKSWGVAQYGEDAAMPKGSPGKSQMELEKMDIREERLLKRLWKLQGRVFALEAAADYLNDEIEKIVYDCMLDGMSYRAIGYHLDISREKVRQIKIDFLNQLCQNCHLLQLLKLEKIAV</sequence>
<protein>
    <submittedName>
        <fullName evidence="1">Sigma factor-like helix-turn-helix DNA-binding protein</fullName>
    </submittedName>
</protein>
<dbReference type="SUPFAM" id="SSF88659">
    <property type="entry name" value="Sigma3 and sigma4 domains of RNA polymerase sigma factors"/>
    <property type="match status" value="1"/>
</dbReference>
<dbReference type="Proteomes" id="UP001368328">
    <property type="component" value="Chromosome"/>
</dbReference>
<name>A0ABZ2MYB6_9BACI</name>